<name>A0A6B0VTC9_9EURY</name>
<accession>A0A6B0VTC9</accession>
<dbReference type="CDD" id="cd00293">
    <property type="entry name" value="USP-like"/>
    <property type="match status" value="1"/>
</dbReference>
<keyword evidence="3" id="KW-1185">Reference proteome</keyword>
<feature type="domain" description="UspA" evidence="1">
    <location>
        <begin position="2"/>
        <end position="136"/>
    </location>
</feature>
<gene>
    <name evidence="2" type="ORF">GS429_19160</name>
</gene>
<dbReference type="Pfam" id="PF00582">
    <property type="entry name" value="Usp"/>
    <property type="match status" value="1"/>
</dbReference>
<dbReference type="EMBL" id="WUYX01000069">
    <property type="protein sequence ID" value="MXV64146.1"/>
    <property type="molecule type" value="Genomic_DNA"/>
</dbReference>
<dbReference type="Gene3D" id="3.40.50.620">
    <property type="entry name" value="HUPs"/>
    <property type="match status" value="1"/>
</dbReference>
<evidence type="ECO:0000313" key="3">
    <source>
        <dbReference type="Proteomes" id="UP000434101"/>
    </source>
</evidence>
<sequence length="136" mass="14877">MDRVLVAVDDSQEARDALKYALEQFPEATIYAAHVPEVQNISFDTSATASMTDEAEDRAEAILETAMTIAAEHDRTIEPELVFGHPAKAMVSYAEENDIDQIVVGSRGKDGVKRVLLGSIAETIMRRANCPVTVVR</sequence>
<dbReference type="RefSeq" id="WP_160067167.1">
    <property type="nucleotide sequence ID" value="NZ_WUYX01000069.1"/>
</dbReference>
<dbReference type="PANTHER" id="PTHR31964:SF113">
    <property type="entry name" value="USPA DOMAIN-CONTAINING PROTEIN"/>
    <property type="match status" value="1"/>
</dbReference>
<reference evidence="2 3" key="1">
    <citation type="submission" date="2020-01" db="EMBL/GenBank/DDBJ databases">
        <title>Natronorubrum sp. JWXQ-INN 674 isolated from Inner Mongolia Autonomous Region of China.</title>
        <authorList>
            <person name="Xue Q."/>
        </authorList>
    </citation>
    <scope>NUCLEOTIDE SEQUENCE [LARGE SCALE GENOMIC DNA]</scope>
    <source>
        <strain evidence="2 3">JWXQ-INN-674</strain>
    </source>
</reference>
<dbReference type="InterPro" id="IPR014729">
    <property type="entry name" value="Rossmann-like_a/b/a_fold"/>
</dbReference>
<dbReference type="PRINTS" id="PR01438">
    <property type="entry name" value="UNVRSLSTRESS"/>
</dbReference>
<comment type="caution">
    <text evidence="2">The sequence shown here is derived from an EMBL/GenBank/DDBJ whole genome shotgun (WGS) entry which is preliminary data.</text>
</comment>
<evidence type="ECO:0000259" key="1">
    <source>
        <dbReference type="Pfam" id="PF00582"/>
    </source>
</evidence>
<dbReference type="OrthoDB" id="105697at2157"/>
<organism evidence="2 3">
    <name type="scientific">Natronorubrum halalkaliphilum</name>
    <dbReference type="NCBI Taxonomy" id="2691917"/>
    <lineage>
        <taxon>Archaea</taxon>
        <taxon>Methanobacteriati</taxon>
        <taxon>Methanobacteriota</taxon>
        <taxon>Stenosarchaea group</taxon>
        <taxon>Halobacteria</taxon>
        <taxon>Halobacteriales</taxon>
        <taxon>Natrialbaceae</taxon>
        <taxon>Natronorubrum</taxon>
    </lineage>
</organism>
<evidence type="ECO:0000313" key="2">
    <source>
        <dbReference type="EMBL" id="MXV64146.1"/>
    </source>
</evidence>
<dbReference type="InterPro" id="IPR006015">
    <property type="entry name" value="Universal_stress_UspA"/>
</dbReference>
<proteinExistence type="predicted"/>
<dbReference type="PANTHER" id="PTHR31964">
    <property type="entry name" value="ADENINE NUCLEOTIDE ALPHA HYDROLASES-LIKE SUPERFAMILY PROTEIN"/>
    <property type="match status" value="1"/>
</dbReference>
<dbReference type="InterPro" id="IPR006016">
    <property type="entry name" value="UspA"/>
</dbReference>
<protein>
    <submittedName>
        <fullName evidence="2">Universal stress protein</fullName>
    </submittedName>
</protein>
<dbReference type="Proteomes" id="UP000434101">
    <property type="component" value="Unassembled WGS sequence"/>
</dbReference>
<dbReference type="AlphaFoldDB" id="A0A6B0VTC9"/>
<dbReference type="SUPFAM" id="SSF52402">
    <property type="entry name" value="Adenine nucleotide alpha hydrolases-like"/>
    <property type="match status" value="1"/>
</dbReference>